<dbReference type="GO" id="GO:0005524">
    <property type="term" value="F:ATP binding"/>
    <property type="evidence" value="ECO:0007669"/>
    <property type="project" value="UniProtKB-UniRule"/>
</dbReference>
<comment type="catalytic activity">
    <reaction evidence="8">
        <text>3'-dephospho-CoA + ATP = ADP + CoA + H(+)</text>
        <dbReference type="Rhea" id="RHEA:18245"/>
        <dbReference type="ChEBI" id="CHEBI:15378"/>
        <dbReference type="ChEBI" id="CHEBI:30616"/>
        <dbReference type="ChEBI" id="CHEBI:57287"/>
        <dbReference type="ChEBI" id="CHEBI:57328"/>
        <dbReference type="ChEBI" id="CHEBI:456216"/>
        <dbReference type="EC" id="2.7.1.24"/>
    </reaction>
</comment>
<dbReference type="Proteomes" id="UP000057389">
    <property type="component" value="Unassembled WGS sequence"/>
</dbReference>
<dbReference type="EMBL" id="LMXU01000022">
    <property type="protein sequence ID" value="KWU00613.1"/>
    <property type="molecule type" value="Genomic_DNA"/>
</dbReference>
<dbReference type="InterPro" id="IPR001977">
    <property type="entry name" value="Depp_CoAkinase"/>
</dbReference>
<dbReference type="Pfam" id="PF01121">
    <property type="entry name" value="CoaE"/>
    <property type="match status" value="1"/>
</dbReference>
<evidence type="ECO:0000256" key="9">
    <source>
        <dbReference type="NCBIfam" id="TIGR00152"/>
    </source>
</evidence>
<dbReference type="SUPFAM" id="SSF52540">
    <property type="entry name" value="P-loop containing nucleoside triphosphate hydrolases"/>
    <property type="match status" value="1"/>
</dbReference>
<dbReference type="EC" id="2.7.1.24" evidence="8 9"/>
<dbReference type="UniPathway" id="UPA00241">
    <property type="reaction ID" value="UER00356"/>
</dbReference>
<keyword evidence="3 8" id="KW-0808">Transferase</keyword>
<dbReference type="GeneID" id="300179380"/>
<dbReference type="OrthoDB" id="9812943at2"/>
<evidence type="ECO:0000256" key="8">
    <source>
        <dbReference type="HAMAP-Rule" id="MF_00376"/>
    </source>
</evidence>
<evidence type="ECO:0000256" key="5">
    <source>
        <dbReference type="ARBA" id="ARBA00022777"/>
    </source>
</evidence>
<protein>
    <recommendedName>
        <fullName evidence="8 9">Dephospho-CoA kinase</fullName>
        <ecNumber evidence="8 9">2.7.1.24</ecNumber>
    </recommendedName>
    <alternativeName>
        <fullName evidence="8">Dephosphocoenzyme A kinase</fullName>
    </alternativeName>
</protein>
<evidence type="ECO:0000256" key="3">
    <source>
        <dbReference type="ARBA" id="ARBA00022679"/>
    </source>
</evidence>
<keyword evidence="7 8" id="KW-0173">Coenzyme A biosynthesis</keyword>
<evidence type="ECO:0000313" key="11">
    <source>
        <dbReference type="Proteomes" id="UP000057389"/>
    </source>
</evidence>
<dbReference type="InterPro" id="IPR027417">
    <property type="entry name" value="P-loop_NTPase"/>
</dbReference>
<dbReference type="Gene3D" id="3.40.50.300">
    <property type="entry name" value="P-loop containing nucleotide triphosphate hydrolases"/>
    <property type="match status" value="1"/>
</dbReference>
<dbReference type="GO" id="GO:0015937">
    <property type="term" value="P:coenzyme A biosynthetic process"/>
    <property type="evidence" value="ECO:0007669"/>
    <property type="project" value="UniProtKB-UniRule"/>
</dbReference>
<dbReference type="FunFam" id="3.40.50.300:FF:000518">
    <property type="entry name" value="Dephospho-CoA kinase"/>
    <property type="match status" value="1"/>
</dbReference>
<dbReference type="HAMAP" id="MF_00376">
    <property type="entry name" value="Dephospho_CoA_kinase"/>
    <property type="match status" value="1"/>
</dbReference>
<comment type="caution">
    <text evidence="10">The sequence shown here is derived from an EMBL/GenBank/DDBJ whole genome shotgun (WGS) entry which is preliminary data.</text>
</comment>
<evidence type="ECO:0000256" key="7">
    <source>
        <dbReference type="ARBA" id="ARBA00022993"/>
    </source>
</evidence>
<comment type="similarity">
    <text evidence="1 8">Belongs to the CoaE family.</text>
</comment>
<comment type="pathway">
    <text evidence="8">Cofactor biosynthesis; coenzyme A biosynthesis; CoA from (R)-pantothenate: step 5/5.</text>
</comment>
<evidence type="ECO:0000256" key="2">
    <source>
        <dbReference type="ARBA" id="ARBA00022490"/>
    </source>
</evidence>
<proteinExistence type="inferred from homology"/>
<keyword evidence="6 8" id="KW-0067">ATP-binding</keyword>
<dbReference type="GO" id="GO:0004140">
    <property type="term" value="F:dephospho-CoA kinase activity"/>
    <property type="evidence" value="ECO:0007669"/>
    <property type="project" value="UniProtKB-UniRule"/>
</dbReference>
<keyword evidence="11" id="KW-1185">Reference proteome</keyword>
<keyword evidence="5 8" id="KW-0418">Kinase</keyword>
<dbReference type="RefSeq" id="WP_060468586.1">
    <property type="nucleotide sequence ID" value="NZ_AP025514.1"/>
</dbReference>
<evidence type="ECO:0000313" key="10">
    <source>
        <dbReference type="EMBL" id="KWU00613.1"/>
    </source>
</evidence>
<dbReference type="PANTHER" id="PTHR10695:SF46">
    <property type="entry name" value="BIFUNCTIONAL COENZYME A SYNTHASE-RELATED"/>
    <property type="match status" value="1"/>
</dbReference>
<dbReference type="PRINTS" id="PR00988">
    <property type="entry name" value="URIDINKINASE"/>
</dbReference>
<evidence type="ECO:0000256" key="1">
    <source>
        <dbReference type="ARBA" id="ARBA00009018"/>
    </source>
</evidence>
<comment type="function">
    <text evidence="8">Catalyzes the phosphorylation of the 3'-hydroxyl group of dephosphocoenzyme A to form coenzyme A.</text>
</comment>
<evidence type="ECO:0000256" key="6">
    <source>
        <dbReference type="ARBA" id="ARBA00022840"/>
    </source>
</evidence>
<keyword evidence="2 8" id="KW-0963">Cytoplasm</keyword>
<organism evidence="10 11">
    <name type="scientific">Vibrio toranzoniae</name>
    <dbReference type="NCBI Taxonomy" id="1194427"/>
    <lineage>
        <taxon>Bacteria</taxon>
        <taxon>Pseudomonadati</taxon>
        <taxon>Pseudomonadota</taxon>
        <taxon>Gammaproteobacteria</taxon>
        <taxon>Vibrionales</taxon>
        <taxon>Vibrionaceae</taxon>
        <taxon>Vibrio</taxon>
    </lineage>
</organism>
<gene>
    <name evidence="8 10" type="primary">coaE</name>
    <name evidence="10" type="ORF">APQ14_10950</name>
</gene>
<keyword evidence="4 8" id="KW-0547">Nucleotide-binding</keyword>
<dbReference type="PROSITE" id="PS51219">
    <property type="entry name" value="DPCK"/>
    <property type="match status" value="1"/>
</dbReference>
<dbReference type="AlphaFoldDB" id="A0A109D843"/>
<evidence type="ECO:0000256" key="4">
    <source>
        <dbReference type="ARBA" id="ARBA00022741"/>
    </source>
</evidence>
<accession>A0A109D843</accession>
<reference evidence="10 11" key="1">
    <citation type="submission" date="2015-11" db="EMBL/GenBank/DDBJ databases">
        <title>Draft WGS of Vibrio toranzoniae.</title>
        <authorList>
            <person name="Lasa A."/>
            <person name="Romalde J.L."/>
        </authorList>
    </citation>
    <scope>NUCLEOTIDE SEQUENCE [LARGE SCALE GENOMIC DNA]</scope>
    <source>
        <strain evidence="10 11">Vb 10.8</strain>
    </source>
</reference>
<dbReference type="PANTHER" id="PTHR10695">
    <property type="entry name" value="DEPHOSPHO-COA KINASE-RELATED"/>
    <property type="match status" value="1"/>
</dbReference>
<feature type="binding site" evidence="8">
    <location>
        <begin position="12"/>
        <end position="17"/>
    </location>
    <ligand>
        <name>ATP</name>
        <dbReference type="ChEBI" id="CHEBI:30616"/>
    </ligand>
</feature>
<dbReference type="NCBIfam" id="TIGR00152">
    <property type="entry name" value="dephospho-CoA kinase"/>
    <property type="match status" value="1"/>
</dbReference>
<comment type="subcellular location">
    <subcellularLocation>
        <location evidence="8">Cytoplasm</location>
    </subcellularLocation>
</comment>
<name>A0A109D843_9VIBR</name>
<dbReference type="GO" id="GO:0005737">
    <property type="term" value="C:cytoplasm"/>
    <property type="evidence" value="ECO:0007669"/>
    <property type="project" value="UniProtKB-SubCell"/>
</dbReference>
<sequence length="204" mass="22634">MAIIIGLSGGIASGKTTVANLFNKHFNIDIVDADIVAREVVAPGSKGLQQITDHFGEAILLEDGTLNRSKLREQIFSDAKEKQWLNDLLHPMIRNKIDSDLSKVTSPYALLVAPLLVENQMQGMADRVLIVDVPSEVQIERTMNRDNVSREQVVSILKSQASREQRLAIADDVIENHTKNQELLPQITDLHQKYLAISTVDGSE</sequence>
<dbReference type="CDD" id="cd02022">
    <property type="entry name" value="DPCK"/>
    <property type="match status" value="1"/>
</dbReference>